<comment type="subcellular location">
    <subcellularLocation>
        <location evidence="1 8">Cell membrane</location>
        <topology evidence="1 8">Multi-pass membrane protein</topology>
    </subcellularLocation>
</comment>
<evidence type="ECO:0000256" key="8">
    <source>
        <dbReference type="RuleBase" id="RU003942"/>
    </source>
</evidence>
<dbReference type="Proteomes" id="UP000049222">
    <property type="component" value="Unassembled WGS sequence"/>
</dbReference>
<accession>A0A0M6YJB4</accession>
<dbReference type="AlphaFoldDB" id="A0A0M6YJB4"/>
<keyword evidence="3" id="KW-1003">Cell membrane</keyword>
<dbReference type="GO" id="GO:0015297">
    <property type="term" value="F:antiporter activity"/>
    <property type="evidence" value="ECO:0007669"/>
    <property type="project" value="TreeGrafter"/>
</dbReference>
<dbReference type="InterPro" id="IPR000390">
    <property type="entry name" value="Small_drug/metabolite_transptr"/>
</dbReference>
<keyword evidence="6 9" id="KW-0472">Membrane</keyword>
<dbReference type="GO" id="GO:0015220">
    <property type="term" value="F:choline transmembrane transporter activity"/>
    <property type="evidence" value="ECO:0007669"/>
    <property type="project" value="TreeGrafter"/>
</dbReference>
<evidence type="ECO:0000256" key="5">
    <source>
        <dbReference type="ARBA" id="ARBA00022989"/>
    </source>
</evidence>
<dbReference type="OrthoDB" id="9808638at2"/>
<dbReference type="STRING" id="420998.JDO7802_02475"/>
<dbReference type="SUPFAM" id="SSF103481">
    <property type="entry name" value="Multidrug resistance efflux transporter EmrE"/>
    <property type="match status" value="1"/>
</dbReference>
<dbReference type="EMBL" id="CXSU01000012">
    <property type="protein sequence ID" value="CTQ50451.1"/>
    <property type="molecule type" value="Genomic_DNA"/>
</dbReference>
<evidence type="ECO:0000313" key="11">
    <source>
        <dbReference type="Proteomes" id="UP000049222"/>
    </source>
</evidence>
<feature type="transmembrane region" description="Helical" evidence="9">
    <location>
        <begin position="84"/>
        <end position="103"/>
    </location>
</feature>
<proteinExistence type="inferred from homology"/>
<dbReference type="Pfam" id="PF00893">
    <property type="entry name" value="Multi_Drug_Res"/>
    <property type="match status" value="1"/>
</dbReference>
<name>A0A0M6YJB4_9RHOB</name>
<dbReference type="FunFam" id="1.10.3730.20:FF:000001">
    <property type="entry name" value="Quaternary ammonium compound resistance transporter SugE"/>
    <property type="match status" value="1"/>
</dbReference>
<sequence length="109" mass="11660">MHWFYLVLAIAFETIGTTALKTSEGFTKLWPSVITLGCFFTALFLLSLVLKTVPVGVTYAIWSGLGIVLISAIGWVAFGQKLDLPAILGMALIVAGIVVMQVFSNTAGH</sequence>
<organism evidence="10 11">
    <name type="scientific">Jannaschia donghaensis</name>
    <dbReference type="NCBI Taxonomy" id="420998"/>
    <lineage>
        <taxon>Bacteria</taxon>
        <taxon>Pseudomonadati</taxon>
        <taxon>Pseudomonadota</taxon>
        <taxon>Alphaproteobacteria</taxon>
        <taxon>Rhodobacterales</taxon>
        <taxon>Roseobacteraceae</taxon>
        <taxon>Jannaschia</taxon>
    </lineage>
</organism>
<keyword evidence="2" id="KW-0813">Transport</keyword>
<evidence type="ECO:0000256" key="4">
    <source>
        <dbReference type="ARBA" id="ARBA00022692"/>
    </source>
</evidence>
<evidence type="ECO:0000256" key="9">
    <source>
        <dbReference type="SAM" id="Phobius"/>
    </source>
</evidence>
<evidence type="ECO:0000256" key="6">
    <source>
        <dbReference type="ARBA" id="ARBA00023136"/>
    </source>
</evidence>
<keyword evidence="5 9" id="KW-1133">Transmembrane helix</keyword>
<dbReference type="InterPro" id="IPR045324">
    <property type="entry name" value="Small_multidrug_res"/>
</dbReference>
<evidence type="ECO:0000256" key="7">
    <source>
        <dbReference type="ARBA" id="ARBA00038032"/>
    </source>
</evidence>
<dbReference type="InterPro" id="IPR037185">
    <property type="entry name" value="EmrE-like"/>
</dbReference>
<comment type="similarity">
    <text evidence="7 8">Belongs to the drug/metabolite transporter (DMT) superfamily. Small multidrug resistance (SMR) (TC 2.A.7.1) family.</text>
</comment>
<dbReference type="GO" id="GO:0015199">
    <property type="term" value="F:amino-acid betaine transmembrane transporter activity"/>
    <property type="evidence" value="ECO:0007669"/>
    <property type="project" value="TreeGrafter"/>
</dbReference>
<dbReference type="GO" id="GO:0031460">
    <property type="term" value="P:glycine betaine transport"/>
    <property type="evidence" value="ECO:0007669"/>
    <property type="project" value="TreeGrafter"/>
</dbReference>
<evidence type="ECO:0000256" key="1">
    <source>
        <dbReference type="ARBA" id="ARBA00004651"/>
    </source>
</evidence>
<dbReference type="Gene3D" id="1.10.3730.20">
    <property type="match status" value="1"/>
</dbReference>
<evidence type="ECO:0000256" key="2">
    <source>
        <dbReference type="ARBA" id="ARBA00022448"/>
    </source>
</evidence>
<feature type="transmembrane region" description="Helical" evidence="9">
    <location>
        <begin position="57"/>
        <end position="78"/>
    </location>
</feature>
<dbReference type="PANTHER" id="PTHR30561:SF1">
    <property type="entry name" value="MULTIDRUG TRANSPORTER EMRE"/>
    <property type="match status" value="1"/>
</dbReference>
<protein>
    <submittedName>
        <fullName evidence="10">Methyl viologen resistance protein C</fullName>
    </submittedName>
</protein>
<gene>
    <name evidence="10" type="primary">emrE</name>
    <name evidence="10" type="ORF">JDO7802_02475</name>
</gene>
<evidence type="ECO:0000256" key="3">
    <source>
        <dbReference type="ARBA" id="ARBA00022475"/>
    </source>
</evidence>
<feature type="transmembrane region" description="Helical" evidence="9">
    <location>
        <begin position="29"/>
        <end position="50"/>
    </location>
</feature>
<evidence type="ECO:0000313" key="10">
    <source>
        <dbReference type="EMBL" id="CTQ50451.1"/>
    </source>
</evidence>
<dbReference type="PANTHER" id="PTHR30561">
    <property type="entry name" value="SMR FAMILY PROTON-DEPENDENT DRUG EFFLUX TRANSPORTER SUGE"/>
    <property type="match status" value="1"/>
</dbReference>
<reference evidence="10 11" key="1">
    <citation type="submission" date="2015-07" db="EMBL/GenBank/DDBJ databases">
        <authorList>
            <person name="Noorani M."/>
        </authorList>
    </citation>
    <scope>NUCLEOTIDE SEQUENCE [LARGE SCALE GENOMIC DNA]</scope>
    <source>
        <strain evidence="10 11">CECT 7802</strain>
    </source>
</reference>
<dbReference type="GO" id="GO:0005886">
    <property type="term" value="C:plasma membrane"/>
    <property type="evidence" value="ECO:0007669"/>
    <property type="project" value="UniProtKB-SubCell"/>
</dbReference>
<keyword evidence="11" id="KW-1185">Reference proteome</keyword>
<dbReference type="GO" id="GO:1990961">
    <property type="term" value="P:xenobiotic detoxification by transmembrane export across the plasma membrane"/>
    <property type="evidence" value="ECO:0007669"/>
    <property type="project" value="UniProtKB-ARBA"/>
</dbReference>
<keyword evidence="4 8" id="KW-0812">Transmembrane</keyword>